<feature type="domain" description="Ketopantoate reductase N-terminal" evidence="4">
    <location>
        <begin position="67"/>
        <end position="188"/>
    </location>
</feature>
<sequence>MSSRDRTGIPPLLFPSVLLPRGAAHSPSVHKIHILGEDERSKFIAHALSSVYDSVEMLSWRNQPSARYRNIQKRPPSIRGASPEIEPNRVVPRPIAESEDAPIDQLIVTGRGHEAAKALDLVKSRIDERTTICLMNEGLGVLEDVRRKVFAGVENSPRFLLGHMNHRLVFNRAYDAVTQLKPGRLMVTEPRSSRIRVNTMQKIESSQNLVRSVARVNARNLKHYLTPYDQWLQFKLPTILFDAVVEPVCVLLELPYRGLLQNPGARRMMQSLLAEISHVLENLPELQYSTVIRDYLHRNSTQKLLYNKILGKRSQPSQLLRRVEYGLPTDVEYLNGYFLRRSRQLGIKMPMNSMVRNTIKAKHSQAIERLNSFVAVEETSIPSDLSFRYRTSP</sequence>
<dbReference type="InterPro" id="IPR013332">
    <property type="entry name" value="KPR_N"/>
</dbReference>
<keyword evidence="2" id="KW-0521">NADP</keyword>
<dbReference type="PANTHER" id="PTHR43765:SF2">
    <property type="entry name" value="2-DEHYDROPANTOATE 2-REDUCTASE"/>
    <property type="match status" value="1"/>
</dbReference>
<reference evidence="6 7" key="1">
    <citation type="journal article" date="2016" name="Genome Biol. Evol.">
        <title>Divergent and convergent evolution of fungal pathogenicity.</title>
        <authorList>
            <person name="Shang Y."/>
            <person name="Xiao G."/>
            <person name="Zheng P."/>
            <person name="Cen K."/>
            <person name="Zhan S."/>
            <person name="Wang C."/>
        </authorList>
    </citation>
    <scope>NUCLEOTIDE SEQUENCE [LARGE SCALE GENOMIC DNA]</scope>
    <source>
        <strain evidence="6 7">RCEF 2490</strain>
    </source>
</reference>
<name>A0A167XV95_9HYPO</name>
<evidence type="ECO:0000256" key="2">
    <source>
        <dbReference type="ARBA" id="ARBA00022857"/>
    </source>
</evidence>
<dbReference type="GO" id="GO:0008677">
    <property type="term" value="F:2-dehydropantoate 2-reductase activity"/>
    <property type="evidence" value="ECO:0007669"/>
    <property type="project" value="TreeGrafter"/>
</dbReference>
<dbReference type="EMBL" id="AZGY01000021">
    <property type="protein sequence ID" value="KZZ90511.1"/>
    <property type="molecule type" value="Genomic_DNA"/>
</dbReference>
<dbReference type="GO" id="GO:0050661">
    <property type="term" value="F:NADP binding"/>
    <property type="evidence" value="ECO:0007669"/>
    <property type="project" value="TreeGrafter"/>
</dbReference>
<keyword evidence="3" id="KW-0560">Oxidoreductase</keyword>
<protein>
    <submittedName>
        <fullName evidence="6">2-dehydropantoate 2-reductase</fullName>
    </submittedName>
</protein>
<dbReference type="PANTHER" id="PTHR43765">
    <property type="entry name" value="2-DEHYDROPANTOATE 2-REDUCTASE-RELATED"/>
    <property type="match status" value="1"/>
</dbReference>
<evidence type="ECO:0000259" key="4">
    <source>
        <dbReference type="Pfam" id="PF02558"/>
    </source>
</evidence>
<evidence type="ECO:0000256" key="3">
    <source>
        <dbReference type="ARBA" id="ARBA00023002"/>
    </source>
</evidence>
<dbReference type="Proteomes" id="UP000078544">
    <property type="component" value="Unassembled WGS sequence"/>
</dbReference>
<dbReference type="STRING" id="1081109.A0A167XV95"/>
<dbReference type="SUPFAM" id="SSF48179">
    <property type="entry name" value="6-phosphogluconate dehydrogenase C-terminal domain-like"/>
    <property type="match status" value="1"/>
</dbReference>
<dbReference type="GO" id="GO:0005739">
    <property type="term" value="C:mitochondrion"/>
    <property type="evidence" value="ECO:0007669"/>
    <property type="project" value="TreeGrafter"/>
</dbReference>
<gene>
    <name evidence="6" type="ORF">AAL_07197</name>
</gene>
<dbReference type="InterPro" id="IPR013752">
    <property type="entry name" value="KPA_reductase"/>
</dbReference>
<proteinExistence type="inferred from homology"/>
<dbReference type="Pfam" id="PF08546">
    <property type="entry name" value="ApbA_C"/>
    <property type="match status" value="1"/>
</dbReference>
<dbReference type="InterPro" id="IPR050838">
    <property type="entry name" value="Ketopantoate_reductase"/>
</dbReference>
<evidence type="ECO:0000256" key="1">
    <source>
        <dbReference type="ARBA" id="ARBA00007870"/>
    </source>
</evidence>
<evidence type="ECO:0000313" key="7">
    <source>
        <dbReference type="Proteomes" id="UP000078544"/>
    </source>
</evidence>
<dbReference type="Gene3D" id="1.10.1040.10">
    <property type="entry name" value="N-(1-d-carboxylethyl)-l-norvaline Dehydrogenase, domain 2"/>
    <property type="match status" value="1"/>
</dbReference>
<evidence type="ECO:0000259" key="5">
    <source>
        <dbReference type="Pfam" id="PF08546"/>
    </source>
</evidence>
<comment type="caution">
    <text evidence="6">The sequence shown here is derived from an EMBL/GenBank/DDBJ whole genome shotgun (WGS) entry which is preliminary data.</text>
</comment>
<dbReference type="AlphaFoldDB" id="A0A167XV95"/>
<dbReference type="Pfam" id="PF02558">
    <property type="entry name" value="ApbA"/>
    <property type="match status" value="1"/>
</dbReference>
<dbReference type="InterPro" id="IPR013328">
    <property type="entry name" value="6PGD_dom2"/>
</dbReference>
<evidence type="ECO:0000313" key="6">
    <source>
        <dbReference type="EMBL" id="KZZ90511.1"/>
    </source>
</evidence>
<organism evidence="6 7">
    <name type="scientific">Moelleriella libera RCEF 2490</name>
    <dbReference type="NCBI Taxonomy" id="1081109"/>
    <lineage>
        <taxon>Eukaryota</taxon>
        <taxon>Fungi</taxon>
        <taxon>Dikarya</taxon>
        <taxon>Ascomycota</taxon>
        <taxon>Pezizomycotina</taxon>
        <taxon>Sordariomycetes</taxon>
        <taxon>Hypocreomycetidae</taxon>
        <taxon>Hypocreales</taxon>
        <taxon>Clavicipitaceae</taxon>
        <taxon>Moelleriella</taxon>
    </lineage>
</organism>
<keyword evidence="7" id="KW-1185">Reference proteome</keyword>
<dbReference type="OrthoDB" id="73846at2759"/>
<comment type="similarity">
    <text evidence="1">Belongs to the ketopantoate reductase family.</text>
</comment>
<dbReference type="InterPro" id="IPR008927">
    <property type="entry name" value="6-PGluconate_DH-like_C_sf"/>
</dbReference>
<feature type="domain" description="Ketopantoate reductase C-terminal" evidence="5">
    <location>
        <begin position="235"/>
        <end position="362"/>
    </location>
</feature>
<accession>A0A167XV95</accession>